<sequence length="128" mass="14811">MLDVRVRVARSLLERNWMNLRDADTGKILWQSTDDMSQPTQDHEDMTASIKFSIAENSSRQRIICSHVCQERLSKLKCWKEQRTLELDIPTEAIVNRLKDHWITVSSGRIYNTGFNPPKILSGFCTTS</sequence>
<dbReference type="WBParaSite" id="nRc.2.0.1.t01281-RA">
    <property type="protein sequence ID" value="nRc.2.0.1.t01281-RA"/>
    <property type="gene ID" value="nRc.2.0.1.g01281"/>
</dbReference>
<dbReference type="AlphaFoldDB" id="A0A915HIX8"/>
<organism evidence="3 4">
    <name type="scientific">Romanomermis culicivorax</name>
    <name type="common">Nematode worm</name>
    <dbReference type="NCBI Taxonomy" id="13658"/>
    <lineage>
        <taxon>Eukaryota</taxon>
        <taxon>Metazoa</taxon>
        <taxon>Ecdysozoa</taxon>
        <taxon>Nematoda</taxon>
        <taxon>Enoplea</taxon>
        <taxon>Dorylaimia</taxon>
        <taxon>Mermithida</taxon>
        <taxon>Mermithoidea</taxon>
        <taxon>Mermithidae</taxon>
        <taxon>Romanomermis</taxon>
    </lineage>
</organism>
<dbReference type="InterPro" id="IPR008015">
    <property type="entry name" value="PDED_dom"/>
</dbReference>
<reference evidence="4" key="1">
    <citation type="submission" date="2022-11" db="UniProtKB">
        <authorList>
            <consortium name="WormBaseParasite"/>
        </authorList>
    </citation>
    <scope>IDENTIFICATION</scope>
</reference>
<feature type="domain" description="GMP phosphodiesterase delta subunit" evidence="2">
    <location>
        <begin position="15"/>
        <end position="51"/>
    </location>
</feature>
<protein>
    <submittedName>
        <fullName evidence="4">GMP phosphodiesterase delta subunit domain-containing protein</fullName>
    </submittedName>
</protein>
<keyword evidence="3" id="KW-1185">Reference proteome</keyword>
<dbReference type="InterPro" id="IPR014756">
    <property type="entry name" value="Ig_E-set"/>
</dbReference>
<proteinExistence type="inferred from homology"/>
<name>A0A915HIX8_ROMCU</name>
<evidence type="ECO:0000259" key="2">
    <source>
        <dbReference type="Pfam" id="PF05351"/>
    </source>
</evidence>
<dbReference type="Pfam" id="PF05351">
    <property type="entry name" value="GMP_PDE_delta"/>
    <property type="match status" value="1"/>
</dbReference>
<accession>A0A915HIX8</accession>
<evidence type="ECO:0000313" key="3">
    <source>
        <dbReference type="Proteomes" id="UP000887565"/>
    </source>
</evidence>
<evidence type="ECO:0000313" key="4">
    <source>
        <dbReference type="WBParaSite" id="nRc.2.0.1.t01281-RA"/>
    </source>
</evidence>
<comment type="similarity">
    <text evidence="1">Belongs to the PDE6D/unc-119 family.</text>
</comment>
<dbReference type="Gene3D" id="2.70.50.40">
    <property type="entry name" value="GMP phosphodiesterase, delta subunit"/>
    <property type="match status" value="1"/>
</dbReference>
<dbReference type="SUPFAM" id="SSF81296">
    <property type="entry name" value="E set domains"/>
    <property type="match status" value="1"/>
</dbReference>
<evidence type="ECO:0000256" key="1">
    <source>
        <dbReference type="ARBA" id="ARBA00008102"/>
    </source>
</evidence>
<dbReference type="InterPro" id="IPR037036">
    <property type="entry name" value="PDED_dom_sf"/>
</dbReference>
<dbReference type="Proteomes" id="UP000887565">
    <property type="component" value="Unplaced"/>
</dbReference>